<dbReference type="EMBL" id="LAZR01000305">
    <property type="protein sequence ID" value="KKN75667.1"/>
    <property type="molecule type" value="Genomic_DNA"/>
</dbReference>
<gene>
    <name evidence="2" type="ORF">LCGC14_0377690</name>
</gene>
<sequence>MKDKMSNAAEYVRSFGDAAQNLINAVPDIFDKTNDTAANSQKPEPDFLCACNGKACDGVCRAESGHFRGGGGQTQGGQTQGGCTAAYRPPKPKAVRHIR</sequence>
<feature type="region of interest" description="Disordered" evidence="1">
    <location>
        <begin position="68"/>
        <end position="99"/>
    </location>
</feature>
<comment type="caution">
    <text evidence="2">The sequence shown here is derived from an EMBL/GenBank/DDBJ whole genome shotgun (WGS) entry which is preliminary data.</text>
</comment>
<evidence type="ECO:0000256" key="1">
    <source>
        <dbReference type="SAM" id="MobiDB-lite"/>
    </source>
</evidence>
<organism evidence="2">
    <name type="scientific">marine sediment metagenome</name>
    <dbReference type="NCBI Taxonomy" id="412755"/>
    <lineage>
        <taxon>unclassified sequences</taxon>
        <taxon>metagenomes</taxon>
        <taxon>ecological metagenomes</taxon>
    </lineage>
</organism>
<feature type="compositionally biased region" description="Gly residues" evidence="1">
    <location>
        <begin position="68"/>
        <end position="80"/>
    </location>
</feature>
<accession>A0A0F9TL64</accession>
<evidence type="ECO:0000313" key="2">
    <source>
        <dbReference type="EMBL" id="KKN75667.1"/>
    </source>
</evidence>
<protein>
    <submittedName>
        <fullName evidence="2">Uncharacterized protein</fullName>
    </submittedName>
</protein>
<name>A0A0F9TL64_9ZZZZ</name>
<reference evidence="2" key="1">
    <citation type="journal article" date="2015" name="Nature">
        <title>Complex archaea that bridge the gap between prokaryotes and eukaryotes.</title>
        <authorList>
            <person name="Spang A."/>
            <person name="Saw J.H."/>
            <person name="Jorgensen S.L."/>
            <person name="Zaremba-Niedzwiedzka K."/>
            <person name="Martijn J."/>
            <person name="Lind A.E."/>
            <person name="van Eijk R."/>
            <person name="Schleper C."/>
            <person name="Guy L."/>
            <person name="Ettema T.J."/>
        </authorList>
    </citation>
    <scope>NUCLEOTIDE SEQUENCE</scope>
</reference>
<feature type="compositionally biased region" description="Basic residues" evidence="1">
    <location>
        <begin position="90"/>
        <end position="99"/>
    </location>
</feature>
<dbReference type="AlphaFoldDB" id="A0A0F9TL64"/>
<proteinExistence type="predicted"/>